<dbReference type="Proteomes" id="UP000240424">
    <property type="component" value="Unassembled WGS sequence"/>
</dbReference>
<feature type="region of interest" description="Disordered" evidence="1">
    <location>
        <begin position="35"/>
        <end position="55"/>
    </location>
</feature>
<sequence>MEILWPAFRTSMKCGERCSWMPEQSIDGLDAVKTRKQNRRYRAGTKRNEMERTRR</sequence>
<accession>A0A2U3P945</accession>
<reference evidence="2 3" key="1">
    <citation type="submission" date="2017-01" db="EMBL/GenBank/DDBJ databases">
        <authorList>
            <consortium name="Urmite Genomes"/>
        </authorList>
    </citation>
    <scope>NUCLEOTIDE SEQUENCE [LARGE SCALE GENOMIC DNA]</scope>
    <source>
        <strain evidence="2 3">AB215</strain>
    </source>
</reference>
<dbReference type="EMBL" id="FUEZ01000004">
    <property type="protein sequence ID" value="SPM40278.1"/>
    <property type="molecule type" value="Genomic_DNA"/>
</dbReference>
<organism evidence="2 3">
    <name type="scientific">Mycobacterium numidiamassiliense</name>
    <dbReference type="NCBI Taxonomy" id="1841861"/>
    <lineage>
        <taxon>Bacteria</taxon>
        <taxon>Bacillati</taxon>
        <taxon>Actinomycetota</taxon>
        <taxon>Actinomycetes</taxon>
        <taxon>Mycobacteriales</taxon>
        <taxon>Mycobacteriaceae</taxon>
        <taxon>Mycobacterium</taxon>
    </lineage>
</organism>
<evidence type="ECO:0000256" key="1">
    <source>
        <dbReference type="SAM" id="MobiDB-lite"/>
    </source>
</evidence>
<proteinExistence type="predicted"/>
<name>A0A2U3P945_9MYCO</name>
<keyword evidence="3" id="KW-1185">Reference proteome</keyword>
<gene>
    <name evidence="2" type="ORF">MNAB215_2474</name>
</gene>
<feature type="compositionally biased region" description="Basic residues" evidence="1">
    <location>
        <begin position="35"/>
        <end position="45"/>
    </location>
</feature>
<evidence type="ECO:0000313" key="3">
    <source>
        <dbReference type="Proteomes" id="UP000240424"/>
    </source>
</evidence>
<protein>
    <submittedName>
        <fullName evidence="2">Mycobacterium numidiamassiliense ORFan</fullName>
    </submittedName>
</protein>
<feature type="compositionally biased region" description="Basic and acidic residues" evidence="1">
    <location>
        <begin position="46"/>
        <end position="55"/>
    </location>
</feature>
<evidence type="ECO:0000313" key="2">
    <source>
        <dbReference type="EMBL" id="SPM40278.1"/>
    </source>
</evidence>
<dbReference type="AlphaFoldDB" id="A0A2U3P945"/>